<comment type="caution">
    <text evidence="1">The sequence shown here is derived from an EMBL/GenBank/DDBJ whole genome shotgun (WGS) entry which is preliminary data.</text>
</comment>
<dbReference type="EMBL" id="AVPL01000065">
    <property type="protein sequence ID" value="KGN39885.1"/>
    <property type="molecule type" value="Genomic_DNA"/>
</dbReference>
<accession>A0A0A0JQY9</accession>
<evidence type="ECO:0000313" key="2">
    <source>
        <dbReference type="Proteomes" id="UP000030013"/>
    </source>
</evidence>
<reference evidence="1 2" key="1">
    <citation type="submission" date="2013-08" db="EMBL/GenBank/DDBJ databases">
        <title>The genome sequence of Knoellia aerolata.</title>
        <authorList>
            <person name="Zhu W."/>
            <person name="Wang G."/>
        </authorList>
    </citation>
    <scope>NUCLEOTIDE SEQUENCE [LARGE SCALE GENOMIC DNA]</scope>
    <source>
        <strain evidence="1 2">DSM 18566</strain>
    </source>
</reference>
<dbReference type="Proteomes" id="UP000030013">
    <property type="component" value="Unassembled WGS sequence"/>
</dbReference>
<gene>
    <name evidence="1" type="ORF">N801_18200</name>
</gene>
<dbReference type="OrthoDB" id="4939521at2"/>
<proteinExistence type="predicted"/>
<protein>
    <submittedName>
        <fullName evidence="1">Uncharacterized protein</fullName>
    </submittedName>
</protein>
<keyword evidence="2" id="KW-1185">Reference proteome</keyword>
<dbReference type="AlphaFoldDB" id="A0A0A0JQY9"/>
<name>A0A0A0JQY9_9MICO</name>
<evidence type="ECO:0000313" key="1">
    <source>
        <dbReference type="EMBL" id="KGN39885.1"/>
    </source>
</evidence>
<organism evidence="1 2">
    <name type="scientific">Knoellia aerolata DSM 18566</name>
    <dbReference type="NCBI Taxonomy" id="1385519"/>
    <lineage>
        <taxon>Bacteria</taxon>
        <taxon>Bacillati</taxon>
        <taxon>Actinomycetota</taxon>
        <taxon>Actinomycetes</taxon>
        <taxon>Micrococcales</taxon>
        <taxon>Intrasporangiaceae</taxon>
        <taxon>Knoellia</taxon>
    </lineage>
</organism>
<dbReference type="RefSeq" id="WP_156996840.1">
    <property type="nucleotide sequence ID" value="NZ_AVPL01000065.1"/>
</dbReference>
<sequence>MLRRQLFDAVRMQGGTPLSGTRNTRVSILVLGELLPEVVTDPVNVRSQKLVYVDEQRRAGNHICIVDDLGIADLLGGRRASCRRSRLLHDELIEVSGRSLEMPRS</sequence>